<reference evidence="1 2" key="1">
    <citation type="journal article" date="2016" name="Nat. Commun.">
        <title>Thousands of microbial genomes shed light on interconnected biogeochemical processes in an aquifer system.</title>
        <authorList>
            <person name="Anantharaman K."/>
            <person name="Brown C.T."/>
            <person name="Hug L.A."/>
            <person name="Sharon I."/>
            <person name="Castelle C.J."/>
            <person name="Probst A.J."/>
            <person name="Thomas B.C."/>
            <person name="Singh A."/>
            <person name="Wilkins M.J."/>
            <person name="Karaoz U."/>
            <person name="Brodie E.L."/>
            <person name="Williams K.H."/>
            <person name="Hubbard S.S."/>
            <person name="Banfield J.F."/>
        </authorList>
    </citation>
    <scope>NUCLEOTIDE SEQUENCE [LARGE SCALE GENOMIC DNA]</scope>
</reference>
<dbReference type="AlphaFoldDB" id="A0A1F4UH74"/>
<dbReference type="EMBL" id="MEUP01000135">
    <property type="protein sequence ID" value="OGC44267.1"/>
    <property type="molecule type" value="Genomic_DNA"/>
</dbReference>
<comment type="caution">
    <text evidence="1">The sequence shown here is derived from an EMBL/GenBank/DDBJ whole genome shotgun (WGS) entry which is preliminary data.</text>
</comment>
<accession>A0A1F4UH74</accession>
<name>A0A1F4UH74_9BACT</name>
<organism evidence="1 2">
    <name type="scientific">candidate division WS6 bacterium RIFOXYC1_FULL_33_10</name>
    <dbReference type="NCBI Taxonomy" id="1802606"/>
    <lineage>
        <taxon>Bacteria</taxon>
        <taxon>Candidatus Dojkabacteria</taxon>
    </lineage>
</organism>
<protein>
    <submittedName>
        <fullName evidence="1">Uncharacterized protein</fullName>
    </submittedName>
</protein>
<evidence type="ECO:0000313" key="1">
    <source>
        <dbReference type="EMBL" id="OGC44267.1"/>
    </source>
</evidence>
<dbReference type="Proteomes" id="UP000178631">
    <property type="component" value="Unassembled WGS sequence"/>
</dbReference>
<proteinExistence type="predicted"/>
<sequence>MQRGILILNKEELNQLFTVLDISVFTGTQLFEKLNSASGSIEPEVRILLSEDELKSIIDEMGMPFSNNQVLNSALEKINALMLSFRD</sequence>
<gene>
    <name evidence="1" type="ORF">A3J98_01335</name>
</gene>
<evidence type="ECO:0000313" key="2">
    <source>
        <dbReference type="Proteomes" id="UP000178631"/>
    </source>
</evidence>